<dbReference type="GO" id="GO:0043565">
    <property type="term" value="F:sequence-specific DNA binding"/>
    <property type="evidence" value="ECO:0007669"/>
    <property type="project" value="TreeGrafter"/>
</dbReference>
<keyword evidence="7" id="KW-1185">Reference proteome</keyword>
<organism evidence="6 7">
    <name type="scientific">Pigmentiphaga litoralis</name>
    <dbReference type="NCBI Taxonomy" id="516702"/>
    <lineage>
        <taxon>Bacteria</taxon>
        <taxon>Pseudomonadati</taxon>
        <taxon>Pseudomonadota</taxon>
        <taxon>Betaproteobacteria</taxon>
        <taxon>Burkholderiales</taxon>
        <taxon>Alcaligenaceae</taxon>
        <taxon>Pigmentiphaga</taxon>
    </lineage>
</organism>
<accession>A0A7Y9IY86</accession>
<dbReference type="InterPro" id="IPR036390">
    <property type="entry name" value="WH_DNA-bd_sf"/>
</dbReference>
<reference evidence="6 7" key="1">
    <citation type="submission" date="2020-07" db="EMBL/GenBank/DDBJ databases">
        <title>Genomic Encyclopedia of Type Strains, Phase IV (KMG-V): Genome sequencing to study the core and pangenomes of soil and plant-associated prokaryotes.</title>
        <authorList>
            <person name="Whitman W."/>
        </authorList>
    </citation>
    <scope>NUCLEOTIDE SEQUENCE [LARGE SCALE GENOMIC DNA]</scope>
    <source>
        <strain evidence="6 7">SAS40</strain>
    </source>
</reference>
<evidence type="ECO:0000256" key="4">
    <source>
        <dbReference type="ARBA" id="ARBA00023163"/>
    </source>
</evidence>
<sequence length="293" mass="32106">MNFKQIETFRSVMLTRSMTVAATQLHTSQPNVSRVIAQLEKEVGFPLFERVAGRLAPTEEAEALFRDVERAFIGLDNLRDSARSIRRLGTGTLRIGAAGSIAMSVVPLAIRAFGAVYPDVPIVVHTGSSATVAKWTATHFCDIGLVSYTSDIPGVDITLLRQENGVCVVPGTHRLARRRRIRASDLDGERFISLPYGSATRLATDAAFDPDRRLLTVETPFAATICTMVNMDLGVGIVNPIVTRSLKLPGIRAIPFDPAVEFRSYVVRAPQFPATRLANFFLECLDEAWTLST</sequence>
<dbReference type="InterPro" id="IPR036388">
    <property type="entry name" value="WH-like_DNA-bd_sf"/>
</dbReference>
<evidence type="ECO:0000259" key="5">
    <source>
        <dbReference type="PROSITE" id="PS50931"/>
    </source>
</evidence>
<name>A0A7Y9IY86_9BURK</name>
<dbReference type="PRINTS" id="PR00039">
    <property type="entry name" value="HTHLYSR"/>
</dbReference>
<evidence type="ECO:0000313" key="7">
    <source>
        <dbReference type="Proteomes" id="UP000542125"/>
    </source>
</evidence>
<gene>
    <name evidence="6" type="ORF">FHW18_004529</name>
</gene>
<evidence type="ECO:0000256" key="2">
    <source>
        <dbReference type="ARBA" id="ARBA00023015"/>
    </source>
</evidence>
<dbReference type="Gene3D" id="3.40.190.10">
    <property type="entry name" value="Periplasmic binding protein-like II"/>
    <property type="match status" value="2"/>
</dbReference>
<dbReference type="EMBL" id="JACBYR010000002">
    <property type="protein sequence ID" value="NYE85222.1"/>
    <property type="molecule type" value="Genomic_DNA"/>
</dbReference>
<evidence type="ECO:0000313" key="6">
    <source>
        <dbReference type="EMBL" id="NYE85222.1"/>
    </source>
</evidence>
<dbReference type="Pfam" id="PF00126">
    <property type="entry name" value="HTH_1"/>
    <property type="match status" value="1"/>
</dbReference>
<keyword evidence="4" id="KW-0804">Transcription</keyword>
<proteinExistence type="inferred from homology"/>
<dbReference type="GO" id="GO:0003700">
    <property type="term" value="F:DNA-binding transcription factor activity"/>
    <property type="evidence" value="ECO:0007669"/>
    <property type="project" value="InterPro"/>
</dbReference>
<dbReference type="AlphaFoldDB" id="A0A7Y9IY86"/>
<feature type="domain" description="HTH lysR-type" evidence="5">
    <location>
        <begin position="1"/>
        <end position="58"/>
    </location>
</feature>
<dbReference type="Gene3D" id="1.10.10.10">
    <property type="entry name" value="Winged helix-like DNA-binding domain superfamily/Winged helix DNA-binding domain"/>
    <property type="match status" value="1"/>
</dbReference>
<dbReference type="InterPro" id="IPR000847">
    <property type="entry name" value="LysR_HTH_N"/>
</dbReference>
<dbReference type="PROSITE" id="PS50931">
    <property type="entry name" value="HTH_LYSR"/>
    <property type="match status" value="1"/>
</dbReference>
<dbReference type="SUPFAM" id="SSF46785">
    <property type="entry name" value="Winged helix' DNA-binding domain"/>
    <property type="match status" value="1"/>
</dbReference>
<dbReference type="InterPro" id="IPR005119">
    <property type="entry name" value="LysR_subst-bd"/>
</dbReference>
<dbReference type="RefSeq" id="WP_179589206.1">
    <property type="nucleotide sequence ID" value="NZ_JACBYR010000002.1"/>
</dbReference>
<comment type="similarity">
    <text evidence="1">Belongs to the LysR transcriptional regulatory family.</text>
</comment>
<dbReference type="PANTHER" id="PTHR30427:SF1">
    <property type="entry name" value="TRANSCRIPTIONAL ACTIVATOR PROTEIN LYSR"/>
    <property type="match status" value="1"/>
</dbReference>
<protein>
    <submittedName>
        <fullName evidence="6">DNA-binding transcriptional LysR family regulator</fullName>
    </submittedName>
</protein>
<dbReference type="GO" id="GO:0010628">
    <property type="term" value="P:positive regulation of gene expression"/>
    <property type="evidence" value="ECO:0007669"/>
    <property type="project" value="TreeGrafter"/>
</dbReference>
<keyword evidence="3 6" id="KW-0238">DNA-binding</keyword>
<keyword evidence="2" id="KW-0805">Transcription regulation</keyword>
<dbReference type="PANTHER" id="PTHR30427">
    <property type="entry name" value="TRANSCRIPTIONAL ACTIVATOR PROTEIN LYSR"/>
    <property type="match status" value="1"/>
</dbReference>
<evidence type="ECO:0000256" key="1">
    <source>
        <dbReference type="ARBA" id="ARBA00009437"/>
    </source>
</evidence>
<dbReference type="Pfam" id="PF03466">
    <property type="entry name" value="LysR_substrate"/>
    <property type="match status" value="1"/>
</dbReference>
<dbReference type="Proteomes" id="UP000542125">
    <property type="component" value="Unassembled WGS sequence"/>
</dbReference>
<comment type="caution">
    <text evidence="6">The sequence shown here is derived from an EMBL/GenBank/DDBJ whole genome shotgun (WGS) entry which is preliminary data.</text>
</comment>
<evidence type="ECO:0000256" key="3">
    <source>
        <dbReference type="ARBA" id="ARBA00023125"/>
    </source>
</evidence>
<dbReference type="SUPFAM" id="SSF53850">
    <property type="entry name" value="Periplasmic binding protein-like II"/>
    <property type="match status" value="1"/>
</dbReference>